<dbReference type="InterPro" id="IPR036873">
    <property type="entry name" value="Rhodanese-like_dom_sf"/>
</dbReference>
<dbReference type="Proteomes" id="UP000245998">
    <property type="component" value="Unassembled WGS sequence"/>
</dbReference>
<gene>
    <name evidence="2" type="ORF">DCC39_13040</name>
</gene>
<comment type="caution">
    <text evidence="2">The sequence shown here is derived from an EMBL/GenBank/DDBJ whole genome shotgun (WGS) entry which is preliminary data.</text>
</comment>
<proteinExistence type="predicted"/>
<dbReference type="Pfam" id="PF00581">
    <property type="entry name" value="Rhodanese"/>
    <property type="match status" value="1"/>
</dbReference>
<evidence type="ECO:0000259" key="1">
    <source>
        <dbReference type="PROSITE" id="PS50206"/>
    </source>
</evidence>
<dbReference type="SUPFAM" id="SSF52821">
    <property type="entry name" value="Rhodanese/Cell cycle control phosphatase"/>
    <property type="match status" value="1"/>
</dbReference>
<dbReference type="OrthoDB" id="9800872at2"/>
<dbReference type="CDD" id="cd00158">
    <property type="entry name" value="RHOD"/>
    <property type="match status" value="1"/>
</dbReference>
<evidence type="ECO:0000313" key="2">
    <source>
        <dbReference type="EMBL" id="PWA09499.1"/>
    </source>
</evidence>
<name>A0A2U1JX17_9BACI</name>
<dbReference type="PANTHER" id="PTHR43031">
    <property type="entry name" value="FAD-DEPENDENT OXIDOREDUCTASE"/>
    <property type="match status" value="1"/>
</dbReference>
<dbReference type="Gene3D" id="3.40.250.10">
    <property type="entry name" value="Rhodanese-like domain"/>
    <property type="match status" value="1"/>
</dbReference>
<sequence>MKTITPKEVEQLLKDKKPISLIDVREDDEVAQGKIPQAKHIRLSEIPERLDEIEKDKETIFVCRSGGRSGRACEYLQALGYNVVNMEGGMLDWEGETE</sequence>
<dbReference type="InterPro" id="IPR001763">
    <property type="entry name" value="Rhodanese-like_dom"/>
</dbReference>
<accession>A0A2U1JX17</accession>
<dbReference type="EMBL" id="QCZG01000028">
    <property type="protein sequence ID" value="PWA09499.1"/>
    <property type="molecule type" value="Genomic_DNA"/>
</dbReference>
<dbReference type="PANTHER" id="PTHR43031:SF17">
    <property type="entry name" value="SULFURTRANSFERASE YTWF-RELATED"/>
    <property type="match status" value="1"/>
</dbReference>
<dbReference type="PROSITE" id="PS50206">
    <property type="entry name" value="RHODANESE_3"/>
    <property type="match status" value="1"/>
</dbReference>
<protein>
    <submittedName>
        <fullName evidence="2">Rhodanese</fullName>
    </submittedName>
</protein>
<dbReference type="AlphaFoldDB" id="A0A2U1JX17"/>
<dbReference type="SMART" id="SM00450">
    <property type="entry name" value="RHOD"/>
    <property type="match status" value="1"/>
</dbReference>
<organism evidence="2 3">
    <name type="scientific">Pueribacillus theae</name>
    <dbReference type="NCBI Taxonomy" id="2171751"/>
    <lineage>
        <taxon>Bacteria</taxon>
        <taxon>Bacillati</taxon>
        <taxon>Bacillota</taxon>
        <taxon>Bacilli</taxon>
        <taxon>Bacillales</taxon>
        <taxon>Bacillaceae</taxon>
        <taxon>Pueribacillus</taxon>
    </lineage>
</organism>
<feature type="domain" description="Rhodanese" evidence="1">
    <location>
        <begin position="15"/>
        <end position="98"/>
    </location>
</feature>
<reference evidence="2 3" key="1">
    <citation type="submission" date="2018-04" db="EMBL/GenBank/DDBJ databases">
        <title>Camelliibacillus theae gen. nov., sp. nov., isolated from Pu'er tea.</title>
        <authorList>
            <person name="Niu L."/>
        </authorList>
    </citation>
    <scope>NUCLEOTIDE SEQUENCE [LARGE SCALE GENOMIC DNA]</scope>
    <source>
        <strain evidence="2 3">T8</strain>
    </source>
</reference>
<keyword evidence="3" id="KW-1185">Reference proteome</keyword>
<evidence type="ECO:0000313" key="3">
    <source>
        <dbReference type="Proteomes" id="UP000245998"/>
    </source>
</evidence>
<dbReference type="InterPro" id="IPR050229">
    <property type="entry name" value="GlpE_sulfurtransferase"/>
</dbReference>